<gene>
    <name evidence="2" type="ORF">E4021_13760</name>
</gene>
<dbReference type="EMBL" id="SRSF01000006">
    <property type="protein sequence ID" value="THH37754.1"/>
    <property type="molecule type" value="Genomic_DNA"/>
</dbReference>
<dbReference type="Pfam" id="PF04264">
    <property type="entry name" value="YceI"/>
    <property type="match status" value="1"/>
</dbReference>
<dbReference type="InterPro" id="IPR036761">
    <property type="entry name" value="TTHA0802/YceI-like_sf"/>
</dbReference>
<name>A0A4S4NE09_9BACT</name>
<dbReference type="PANTHER" id="PTHR34406">
    <property type="entry name" value="PROTEIN YCEI"/>
    <property type="match status" value="1"/>
</dbReference>
<proteinExistence type="predicted"/>
<dbReference type="SMART" id="SM00867">
    <property type="entry name" value="YceI"/>
    <property type="match status" value="1"/>
</dbReference>
<reference evidence="2 3" key="1">
    <citation type="submission" date="2019-04" db="EMBL/GenBank/DDBJ databases">
        <title>Lewinella litorea sp. nov., isolated from a marine sand.</title>
        <authorList>
            <person name="Yoon J.-H."/>
        </authorList>
    </citation>
    <scope>NUCLEOTIDE SEQUENCE [LARGE SCALE GENOMIC DNA]</scope>
    <source>
        <strain evidence="2 3">HSMS-39</strain>
    </source>
</reference>
<evidence type="ECO:0000313" key="2">
    <source>
        <dbReference type="EMBL" id="THH37754.1"/>
    </source>
</evidence>
<dbReference type="PANTHER" id="PTHR34406:SF1">
    <property type="entry name" value="PROTEIN YCEI"/>
    <property type="match status" value="1"/>
</dbReference>
<evidence type="ECO:0000313" key="3">
    <source>
        <dbReference type="Proteomes" id="UP000308528"/>
    </source>
</evidence>
<protein>
    <submittedName>
        <fullName evidence="2">YceI family protein</fullName>
    </submittedName>
</protein>
<sequence>MYLHEFTIQLSPPGGDPPISPNLSLMKAYFTLLLLALVVVACGPSGTEVESSDAVAAENAAAATASFAVDTAASAVQWEGSKLVGGSHEGIIPIQSGSLNANGNELVGGTFVLDVTRLENRDLDGEGKGKLEGHLKSADFFDVEQHPTATFEITKVTPVTGQADYNHEITGNLTLKGTSRSITIPAMVTMENNQITANTPDFVIDRTEWGMQYGSGSIAGIAQDNIINDEVGLNLSLVARQ</sequence>
<accession>A0A4S4NE09</accession>
<keyword evidence="3" id="KW-1185">Reference proteome</keyword>
<comment type="caution">
    <text evidence="2">The sequence shown here is derived from an EMBL/GenBank/DDBJ whole genome shotgun (WGS) entry which is preliminary data.</text>
</comment>
<evidence type="ECO:0000259" key="1">
    <source>
        <dbReference type="SMART" id="SM00867"/>
    </source>
</evidence>
<dbReference type="AlphaFoldDB" id="A0A4S4NE09"/>
<dbReference type="InterPro" id="IPR007372">
    <property type="entry name" value="Lipid/polyisoprenoid-bd_YceI"/>
</dbReference>
<feature type="domain" description="Lipid/polyisoprenoid-binding YceI-like" evidence="1">
    <location>
        <begin position="66"/>
        <end position="240"/>
    </location>
</feature>
<dbReference type="SUPFAM" id="SSF101874">
    <property type="entry name" value="YceI-like"/>
    <property type="match status" value="1"/>
</dbReference>
<organism evidence="2 3">
    <name type="scientific">Neolewinella litorea</name>
    <dbReference type="NCBI Taxonomy" id="2562452"/>
    <lineage>
        <taxon>Bacteria</taxon>
        <taxon>Pseudomonadati</taxon>
        <taxon>Bacteroidota</taxon>
        <taxon>Saprospiria</taxon>
        <taxon>Saprospirales</taxon>
        <taxon>Lewinellaceae</taxon>
        <taxon>Neolewinella</taxon>
    </lineage>
</organism>
<dbReference type="Proteomes" id="UP000308528">
    <property type="component" value="Unassembled WGS sequence"/>
</dbReference>
<dbReference type="Gene3D" id="2.40.128.110">
    <property type="entry name" value="Lipid/polyisoprenoid-binding, YceI-like"/>
    <property type="match status" value="1"/>
</dbReference>
<dbReference type="OrthoDB" id="951410at2"/>